<proteinExistence type="predicted"/>
<comment type="caution">
    <text evidence="1">The sequence shown here is derived from an EMBL/GenBank/DDBJ whole genome shotgun (WGS) entry which is preliminary data.</text>
</comment>
<name>A0ACC4DK83_PURLI</name>
<evidence type="ECO:0000313" key="1">
    <source>
        <dbReference type="EMBL" id="KAL3956517.1"/>
    </source>
</evidence>
<organism evidence="1 2">
    <name type="scientific">Purpureocillium lilacinum</name>
    <name type="common">Paecilomyces lilacinus</name>
    <dbReference type="NCBI Taxonomy" id="33203"/>
    <lineage>
        <taxon>Eukaryota</taxon>
        <taxon>Fungi</taxon>
        <taxon>Dikarya</taxon>
        <taxon>Ascomycota</taxon>
        <taxon>Pezizomycotina</taxon>
        <taxon>Sordariomycetes</taxon>
        <taxon>Hypocreomycetidae</taxon>
        <taxon>Hypocreales</taxon>
        <taxon>Ophiocordycipitaceae</taxon>
        <taxon>Purpureocillium</taxon>
    </lineage>
</organism>
<gene>
    <name evidence="1" type="ORF">ACCO45_009363</name>
</gene>
<keyword evidence="2" id="KW-1185">Reference proteome</keyword>
<dbReference type="Proteomes" id="UP001638806">
    <property type="component" value="Unassembled WGS sequence"/>
</dbReference>
<reference evidence="1" key="1">
    <citation type="submission" date="2024-12" db="EMBL/GenBank/DDBJ databases">
        <title>Comparative genomics and development of molecular markers within Purpureocillium lilacinum and among Purpureocillium species.</title>
        <authorList>
            <person name="Yeh Z.-Y."/>
            <person name="Ni N.-T."/>
            <person name="Lo P.-H."/>
            <person name="Mushyakhwo K."/>
            <person name="Lin C.-F."/>
            <person name="Nai Y.-S."/>
        </authorList>
    </citation>
    <scope>NUCLEOTIDE SEQUENCE</scope>
    <source>
        <strain evidence="1">NCHU-NPUST-175</strain>
    </source>
</reference>
<evidence type="ECO:0000313" key="2">
    <source>
        <dbReference type="Proteomes" id="UP001638806"/>
    </source>
</evidence>
<protein>
    <submittedName>
        <fullName evidence="1">Uncharacterized protein</fullName>
    </submittedName>
</protein>
<sequence length="78" mass="7856">MSFEKNHCTAQGRASRYSSLISRKLHSDGPCAVSADAAVAVAASVAAAAAAAAAADATADVAADAGRRRRRHRECGAT</sequence>
<accession>A0ACC4DK83</accession>
<dbReference type="EMBL" id="JBGNUJ010000008">
    <property type="protein sequence ID" value="KAL3956517.1"/>
    <property type="molecule type" value="Genomic_DNA"/>
</dbReference>